<proteinExistence type="predicted"/>
<evidence type="ECO:0000313" key="2">
    <source>
        <dbReference type="Proteomes" id="UP001060215"/>
    </source>
</evidence>
<evidence type="ECO:0000313" key="1">
    <source>
        <dbReference type="EMBL" id="KAI8012263.1"/>
    </source>
</evidence>
<dbReference type="Proteomes" id="UP001060215">
    <property type="component" value="Chromosome 5"/>
</dbReference>
<protein>
    <submittedName>
        <fullName evidence="1">Uncharacterized protein</fullName>
    </submittedName>
</protein>
<dbReference type="EMBL" id="CM045762">
    <property type="protein sequence ID" value="KAI8012263.1"/>
    <property type="molecule type" value="Genomic_DNA"/>
</dbReference>
<comment type="caution">
    <text evidence="1">The sequence shown here is derived from an EMBL/GenBank/DDBJ whole genome shotgun (WGS) entry which is preliminary data.</text>
</comment>
<gene>
    <name evidence="1" type="ORF">LOK49_LG06G02419</name>
</gene>
<accession>A0ACC0HH87</accession>
<organism evidence="1 2">
    <name type="scientific">Camellia lanceoleosa</name>
    <dbReference type="NCBI Taxonomy" id="1840588"/>
    <lineage>
        <taxon>Eukaryota</taxon>
        <taxon>Viridiplantae</taxon>
        <taxon>Streptophyta</taxon>
        <taxon>Embryophyta</taxon>
        <taxon>Tracheophyta</taxon>
        <taxon>Spermatophyta</taxon>
        <taxon>Magnoliopsida</taxon>
        <taxon>eudicotyledons</taxon>
        <taxon>Gunneridae</taxon>
        <taxon>Pentapetalae</taxon>
        <taxon>asterids</taxon>
        <taxon>Ericales</taxon>
        <taxon>Theaceae</taxon>
        <taxon>Camellia</taxon>
    </lineage>
</organism>
<name>A0ACC0HH87_9ERIC</name>
<keyword evidence="2" id="KW-1185">Reference proteome</keyword>
<reference evidence="1 2" key="1">
    <citation type="journal article" date="2022" name="Plant J.">
        <title>Chromosome-level genome of Camellia lanceoleosa provides a valuable resource for understanding genome evolution and self-incompatibility.</title>
        <authorList>
            <person name="Gong W."/>
            <person name="Xiao S."/>
            <person name="Wang L."/>
            <person name="Liao Z."/>
            <person name="Chang Y."/>
            <person name="Mo W."/>
            <person name="Hu G."/>
            <person name="Li W."/>
            <person name="Zhao G."/>
            <person name="Zhu H."/>
            <person name="Hu X."/>
            <person name="Ji K."/>
            <person name="Xiang X."/>
            <person name="Song Q."/>
            <person name="Yuan D."/>
            <person name="Jin S."/>
            <person name="Zhang L."/>
        </authorList>
    </citation>
    <scope>NUCLEOTIDE SEQUENCE [LARGE SCALE GENOMIC DNA]</scope>
    <source>
        <strain evidence="1">SQ_2022a</strain>
    </source>
</reference>
<sequence>MELDDSTWQLEQHELARCLIGFVTDVRRFGSYLMQMHVNELWHLEGSVHVYGRSKNHFVFLFEQVGDMHRSVDNGPYAIQGALLIIDYWKPDLILDRLLFDKMMVWVQLYGLPLECFTEEAGVHLGRAVGDVVKVDIDSLMPRNIRFLRLRVWVPLDKPLISGFFLKFRDGQQHWISCRYERVCKISRNCGRIGHTLTNCATSFDEAQRQIDDHLQDMGRRLHSRVMTQESHPMYSASIQANAHRADRHTTRIFQNSTHTHMEIPEEVAPSANGHDTNLDADFADMWERDWDTGLQHGTPAGSESPLPVVQRDGGSPSTSSPDIRLGASDVLSGLGQAPVDSVGELEVMWHQWEGQLSSMGIRPGQLVTERVGELTAFLCQEQLNYSGSINGPDQGPLLASTDEVLRAICLNGPSPRLNLPMGEAPITTQAFIQASPSHCVHLGSVTFEVGQSSSIMDTGPQTAPVVAAPSYLTPPISTSSRPSIRKRLQEMDLGFELFYDTEPMFPMDTVRGSLHDGNNELVMHSSGIVSDSMCPSSSIGSLVRKHFRRRKQARYSTLSVLHDHADLWLPREKSDRSLAKRRRRKLRRRSTPLRVAVGSATGFIS</sequence>